<evidence type="ECO:0000313" key="1">
    <source>
        <dbReference type="EMBL" id="KAJ8970792.1"/>
    </source>
</evidence>
<evidence type="ECO:0008006" key="3">
    <source>
        <dbReference type="Google" id="ProtNLM"/>
    </source>
</evidence>
<dbReference type="InterPro" id="IPR043472">
    <property type="entry name" value="Macro_dom-like"/>
</dbReference>
<dbReference type="EMBL" id="JAPWTJ010001575">
    <property type="protein sequence ID" value="KAJ8970792.1"/>
    <property type="molecule type" value="Genomic_DNA"/>
</dbReference>
<comment type="caution">
    <text evidence="1">The sequence shown here is derived from an EMBL/GenBank/DDBJ whole genome shotgun (WGS) entry which is preliminary data.</text>
</comment>
<dbReference type="Gene3D" id="3.40.220.10">
    <property type="entry name" value="Leucine Aminopeptidase, subunit E, domain 1"/>
    <property type="match status" value="2"/>
</dbReference>
<dbReference type="Proteomes" id="UP001162164">
    <property type="component" value="Unassembled WGS sequence"/>
</dbReference>
<dbReference type="PANTHER" id="PTHR12521:SF0">
    <property type="entry name" value="ADP-RIBOSE GLYCOHYDROLASE OARD1"/>
    <property type="match status" value="1"/>
</dbReference>
<accession>A0ABQ9J1D3</accession>
<reference evidence="1" key="1">
    <citation type="journal article" date="2023" name="Insect Mol. Biol.">
        <title>Genome sequencing provides insights into the evolution of gene families encoding plant cell wall-degrading enzymes in longhorned beetles.</title>
        <authorList>
            <person name="Shin N.R."/>
            <person name="Okamura Y."/>
            <person name="Kirsch R."/>
            <person name="Pauchet Y."/>
        </authorList>
    </citation>
    <scope>NUCLEOTIDE SEQUENCE</scope>
    <source>
        <strain evidence="1">MMC_N1</strain>
    </source>
</reference>
<dbReference type="SUPFAM" id="SSF56672">
    <property type="entry name" value="DNA/RNA polymerases"/>
    <property type="match status" value="1"/>
</dbReference>
<dbReference type="Gene3D" id="3.30.70.270">
    <property type="match status" value="1"/>
</dbReference>
<organism evidence="1 2">
    <name type="scientific">Molorchus minor</name>
    <dbReference type="NCBI Taxonomy" id="1323400"/>
    <lineage>
        <taxon>Eukaryota</taxon>
        <taxon>Metazoa</taxon>
        <taxon>Ecdysozoa</taxon>
        <taxon>Arthropoda</taxon>
        <taxon>Hexapoda</taxon>
        <taxon>Insecta</taxon>
        <taxon>Pterygota</taxon>
        <taxon>Neoptera</taxon>
        <taxon>Endopterygota</taxon>
        <taxon>Coleoptera</taxon>
        <taxon>Polyphaga</taxon>
        <taxon>Cucujiformia</taxon>
        <taxon>Chrysomeloidea</taxon>
        <taxon>Cerambycidae</taxon>
        <taxon>Lamiinae</taxon>
        <taxon>Monochamini</taxon>
        <taxon>Molorchus</taxon>
    </lineage>
</organism>
<dbReference type="PANTHER" id="PTHR12521">
    <property type="entry name" value="PROTEIN C6ORF130"/>
    <property type="match status" value="1"/>
</dbReference>
<dbReference type="InterPro" id="IPR043502">
    <property type="entry name" value="DNA/RNA_pol_sf"/>
</dbReference>
<dbReference type="InterPro" id="IPR043128">
    <property type="entry name" value="Rev_trsase/Diguanyl_cyclase"/>
</dbReference>
<evidence type="ECO:0000313" key="2">
    <source>
        <dbReference type="Proteomes" id="UP001162164"/>
    </source>
</evidence>
<proteinExistence type="predicted"/>
<protein>
    <recommendedName>
        <fullName evidence="3">Macro domain-containing protein</fullName>
    </recommendedName>
</protein>
<dbReference type="InterPro" id="IPR050892">
    <property type="entry name" value="ADP-ribose_metab_enzymes"/>
</dbReference>
<dbReference type="SUPFAM" id="SSF52949">
    <property type="entry name" value="Macro domain-like"/>
    <property type="match status" value="1"/>
</dbReference>
<name>A0ABQ9J1D3_9CUCU</name>
<keyword evidence="2" id="KW-1185">Reference proteome</keyword>
<sequence length="811" mass="91266">MKVEKNTFLLTTDPPRVSRDEVNCRIQTKTLGCDAGTRIITRFLICVSTVDGVRPVQVEIHGCCSTPGELGDAPATVLVETLKTTGAVYYVEDLQNEIRERTQGLEENVLLYIISMEALHSRLPFPPPEADIIRQIRRNLNPFFADKLVLETTDLLRDLKNKCRAIQDLTTFNTKYHPPPGKDGLLEPDLACLSLDPEHPRKPVKAYAVSQTKPVSSTCWNYDNSVKESMFLTVLRVQKRGGGCRASDRGKTINSVTPRDARFSPIEDSSEPVSINSIYAITAAQPKFPSSISLHNPRQIFRRQESRKEKLNDQNFSNNNSANVAMIKSVPTAMNLLEVECDLFTVPKDVSLAHCVSADMHMGAGIAVKFRDNFRCVQALLQQQQHTGGLAILQFEYRLSLLRLREHVIEKGVRKLAIPTLGCGRDKLSRSTVRTMMISCFEDVDIEILVCHVSGFDVPKVTIAEPEVNKVTKVTFAEPEVPLTSLIKNDPCLEINIPDVPLSRTEPRHANDRLNGTFMPTAEGWNSWLQHVHGANQPALVNSIQQRSALNPEQQKSLEEIIERFQDLVSDKLGFVVDQLGLRTSPDKVSDIEDFKPPTTTTEIKRLIDLVSYYRRFIKDFSTVAAPITSLLHGRKKAEIAQALRLAKHEVTQLPPSYLVFGRHIPVSGDFYSSDVEPNNFNVKNNLFWAKEMRFLPELYDEVKERLHKAYETNAKQYNLRKRPLTFSLGDIVWKKNYCLSDGTKYFSKKLLVACKVTKVVSPLIYELSDLDNVSLAAELKLRFNSGQVVMHWYVFEPGLGFAAGDAAISV</sequence>
<gene>
    <name evidence="1" type="ORF">NQ317_008303</name>
</gene>